<comment type="caution">
    <text evidence="1">The sequence shown here is derived from an EMBL/GenBank/DDBJ whole genome shotgun (WGS) entry which is preliminary data.</text>
</comment>
<dbReference type="Proteomes" id="UP000663855">
    <property type="component" value="Unassembled WGS sequence"/>
</dbReference>
<evidence type="ECO:0000313" key="3">
    <source>
        <dbReference type="Proteomes" id="UP000663855"/>
    </source>
</evidence>
<sequence length="222" mass="25107">MLTDLTPSDRLLAFGNLNFRLNAILCEAGAGVNDAMASDSCLMCELPSCIALFNLQHRCEIINMYSFDNIRPLTMLHIMRHQIIAIDPIYMPNLTMLSLSSPYDTLDACYGRLLELILNQNFQSLVSMHLPQAQFFGIYNCTGHSSLQHVTIGACRSSRFSTLIDLLPNLITLEIRHLISWPIRQTITHNKIHYLKFHIDAHSIEMEDIDALKTAVSSLKCL</sequence>
<dbReference type="Gene3D" id="3.80.10.10">
    <property type="entry name" value="Ribonuclease Inhibitor"/>
    <property type="match status" value="1"/>
</dbReference>
<protein>
    <submittedName>
        <fullName evidence="1">Uncharacterized protein</fullName>
    </submittedName>
</protein>
<dbReference type="SUPFAM" id="SSF52058">
    <property type="entry name" value="L domain-like"/>
    <property type="match status" value="1"/>
</dbReference>
<dbReference type="EMBL" id="CAJNRE010013129">
    <property type="protein sequence ID" value="CAF2116704.1"/>
    <property type="molecule type" value="Genomic_DNA"/>
</dbReference>
<dbReference type="Proteomes" id="UP000663824">
    <property type="component" value="Unassembled WGS sequence"/>
</dbReference>
<name>A0A815I6Z1_9BILA</name>
<evidence type="ECO:0000313" key="1">
    <source>
        <dbReference type="EMBL" id="CAF1362014.1"/>
    </source>
</evidence>
<reference evidence="1" key="1">
    <citation type="submission" date="2021-02" db="EMBL/GenBank/DDBJ databases">
        <authorList>
            <person name="Nowell W R."/>
        </authorList>
    </citation>
    <scope>NUCLEOTIDE SEQUENCE</scope>
</reference>
<evidence type="ECO:0000313" key="2">
    <source>
        <dbReference type="EMBL" id="CAF2116704.1"/>
    </source>
</evidence>
<dbReference type="AlphaFoldDB" id="A0A815I6Z1"/>
<dbReference type="EMBL" id="CAJNOV010009382">
    <property type="protein sequence ID" value="CAF1362014.1"/>
    <property type="molecule type" value="Genomic_DNA"/>
</dbReference>
<accession>A0A815I6Z1</accession>
<organism evidence="1 3">
    <name type="scientific">Rotaria magnacalcarata</name>
    <dbReference type="NCBI Taxonomy" id="392030"/>
    <lineage>
        <taxon>Eukaryota</taxon>
        <taxon>Metazoa</taxon>
        <taxon>Spiralia</taxon>
        <taxon>Gnathifera</taxon>
        <taxon>Rotifera</taxon>
        <taxon>Eurotatoria</taxon>
        <taxon>Bdelloidea</taxon>
        <taxon>Philodinida</taxon>
        <taxon>Philodinidae</taxon>
        <taxon>Rotaria</taxon>
    </lineage>
</organism>
<proteinExistence type="predicted"/>
<gene>
    <name evidence="1" type="ORF">CJN711_LOCUS19986</name>
    <name evidence="2" type="ORF">MBJ925_LOCUS25118</name>
</gene>
<dbReference type="InterPro" id="IPR032675">
    <property type="entry name" value="LRR_dom_sf"/>
</dbReference>